<dbReference type="EMBL" id="GBXM01053222">
    <property type="protein sequence ID" value="JAH55355.1"/>
    <property type="molecule type" value="Transcribed_RNA"/>
</dbReference>
<reference evidence="2" key="1">
    <citation type="submission" date="2014-11" db="EMBL/GenBank/DDBJ databases">
        <authorList>
            <person name="Amaro Gonzalez C."/>
        </authorList>
    </citation>
    <scope>NUCLEOTIDE SEQUENCE</scope>
</reference>
<keyword evidence="1" id="KW-1133">Transmembrane helix</keyword>
<sequence>MSVIYLVYNCQLYSPVPMYFGVSFIFRFR</sequence>
<dbReference type="AlphaFoldDB" id="A0A0E9TR60"/>
<reference evidence="2" key="2">
    <citation type="journal article" date="2015" name="Fish Shellfish Immunol.">
        <title>Early steps in the European eel (Anguilla anguilla)-Vibrio vulnificus interaction in the gills: Role of the RtxA13 toxin.</title>
        <authorList>
            <person name="Callol A."/>
            <person name="Pajuelo D."/>
            <person name="Ebbesson L."/>
            <person name="Teles M."/>
            <person name="MacKenzie S."/>
            <person name="Amaro C."/>
        </authorList>
    </citation>
    <scope>NUCLEOTIDE SEQUENCE</scope>
</reference>
<keyword evidence="1" id="KW-0812">Transmembrane</keyword>
<evidence type="ECO:0000313" key="2">
    <source>
        <dbReference type="EMBL" id="JAH55355.1"/>
    </source>
</evidence>
<protein>
    <submittedName>
        <fullName evidence="2">Uncharacterized protein</fullName>
    </submittedName>
</protein>
<accession>A0A0E9TR60</accession>
<feature type="transmembrane region" description="Helical" evidence="1">
    <location>
        <begin position="6"/>
        <end position="26"/>
    </location>
</feature>
<name>A0A0E9TR60_ANGAN</name>
<proteinExistence type="predicted"/>
<evidence type="ECO:0000256" key="1">
    <source>
        <dbReference type="SAM" id="Phobius"/>
    </source>
</evidence>
<organism evidence="2">
    <name type="scientific">Anguilla anguilla</name>
    <name type="common">European freshwater eel</name>
    <name type="synonym">Muraena anguilla</name>
    <dbReference type="NCBI Taxonomy" id="7936"/>
    <lineage>
        <taxon>Eukaryota</taxon>
        <taxon>Metazoa</taxon>
        <taxon>Chordata</taxon>
        <taxon>Craniata</taxon>
        <taxon>Vertebrata</taxon>
        <taxon>Euteleostomi</taxon>
        <taxon>Actinopterygii</taxon>
        <taxon>Neopterygii</taxon>
        <taxon>Teleostei</taxon>
        <taxon>Anguilliformes</taxon>
        <taxon>Anguillidae</taxon>
        <taxon>Anguilla</taxon>
    </lineage>
</organism>
<keyword evidence="1" id="KW-0472">Membrane</keyword>